<evidence type="ECO:0000313" key="3">
    <source>
        <dbReference type="EMBL" id="MBK1697023.1"/>
    </source>
</evidence>
<reference evidence="3" key="1">
    <citation type="submission" date="2017-08" db="EMBL/GenBank/DDBJ databases">
        <authorList>
            <person name="Imhoff J.F."/>
            <person name="Rahn T."/>
            <person name="Kuenzel S."/>
            <person name="Neulinger S.C."/>
        </authorList>
    </citation>
    <scope>NUCLEOTIDE SEQUENCE</scope>
    <source>
        <strain evidence="3">DSM 9154</strain>
    </source>
</reference>
<proteinExistence type="inferred from homology"/>
<dbReference type="EMBL" id="NRRE01000020">
    <property type="protein sequence ID" value="MBK1697023.1"/>
    <property type="molecule type" value="Genomic_DNA"/>
</dbReference>
<gene>
    <name evidence="3" type="ORF">CKO21_07160</name>
</gene>
<sequence>MIFMIRCVDKPDSGELRQTTREAHLAYIREHLQDVYCAGPLLGEDGQTPVGSLLLMDFPTRAYAEAFAEGDPYNHAGLFQEVEIKPWKEVFP</sequence>
<dbReference type="SUPFAM" id="SSF54909">
    <property type="entry name" value="Dimeric alpha+beta barrel"/>
    <property type="match status" value="1"/>
</dbReference>
<keyword evidence="4" id="KW-1185">Reference proteome</keyword>
<dbReference type="Pfam" id="PF03795">
    <property type="entry name" value="YCII"/>
    <property type="match status" value="1"/>
</dbReference>
<dbReference type="PANTHER" id="PTHR33606">
    <property type="entry name" value="PROTEIN YCII"/>
    <property type="match status" value="1"/>
</dbReference>
<dbReference type="Gene3D" id="3.30.70.1060">
    <property type="entry name" value="Dimeric alpha+beta barrel"/>
    <property type="match status" value="1"/>
</dbReference>
<accession>A0A934QHR9</accession>
<comment type="similarity">
    <text evidence="1">Belongs to the YciI family.</text>
</comment>
<organism evidence="3 4">
    <name type="scientific">Rhodovibrio salinarum</name>
    <dbReference type="NCBI Taxonomy" id="1087"/>
    <lineage>
        <taxon>Bacteria</taxon>
        <taxon>Pseudomonadati</taxon>
        <taxon>Pseudomonadota</taxon>
        <taxon>Alphaproteobacteria</taxon>
        <taxon>Rhodospirillales</taxon>
        <taxon>Rhodovibrionaceae</taxon>
        <taxon>Rhodovibrio</taxon>
    </lineage>
</organism>
<evidence type="ECO:0000259" key="2">
    <source>
        <dbReference type="Pfam" id="PF03795"/>
    </source>
</evidence>
<dbReference type="RefSeq" id="WP_027287448.1">
    <property type="nucleotide sequence ID" value="NZ_NRRE01000020.1"/>
</dbReference>
<dbReference type="InterPro" id="IPR011008">
    <property type="entry name" value="Dimeric_a/b-barrel"/>
</dbReference>
<evidence type="ECO:0000313" key="4">
    <source>
        <dbReference type="Proteomes" id="UP000778970"/>
    </source>
</evidence>
<dbReference type="PANTHER" id="PTHR33606:SF3">
    <property type="entry name" value="PROTEIN YCII"/>
    <property type="match status" value="1"/>
</dbReference>
<feature type="domain" description="YCII-related" evidence="2">
    <location>
        <begin position="1"/>
        <end position="88"/>
    </location>
</feature>
<name>A0A934QHR9_9PROT</name>
<evidence type="ECO:0000256" key="1">
    <source>
        <dbReference type="ARBA" id="ARBA00007689"/>
    </source>
</evidence>
<dbReference type="InterPro" id="IPR005545">
    <property type="entry name" value="YCII"/>
</dbReference>
<comment type="caution">
    <text evidence="3">The sequence shown here is derived from an EMBL/GenBank/DDBJ whole genome shotgun (WGS) entry which is preliminary data.</text>
</comment>
<dbReference type="AlphaFoldDB" id="A0A934QHR9"/>
<protein>
    <recommendedName>
        <fullName evidence="2">YCII-related domain-containing protein</fullName>
    </recommendedName>
</protein>
<dbReference type="Proteomes" id="UP000778970">
    <property type="component" value="Unassembled WGS sequence"/>
</dbReference>
<dbReference type="InterPro" id="IPR051807">
    <property type="entry name" value="Sec-metab_biosynth-assoc"/>
</dbReference>
<reference evidence="3" key="2">
    <citation type="journal article" date="2020" name="Microorganisms">
        <title>Osmotic Adaptation and Compatible Solute Biosynthesis of Phototrophic Bacteria as Revealed from Genome Analyses.</title>
        <authorList>
            <person name="Imhoff J.F."/>
            <person name="Rahn T."/>
            <person name="Kunzel S."/>
            <person name="Keller A."/>
            <person name="Neulinger S.C."/>
        </authorList>
    </citation>
    <scope>NUCLEOTIDE SEQUENCE</scope>
    <source>
        <strain evidence="3">DSM 9154</strain>
    </source>
</reference>